<dbReference type="PANTHER" id="PTHR35910">
    <property type="entry name" value="2EXR DOMAIN-CONTAINING PROTEIN"/>
    <property type="match status" value="1"/>
</dbReference>
<dbReference type="STRING" id="913774.A0A0C3D735"/>
<dbReference type="Pfam" id="PF20150">
    <property type="entry name" value="2EXR"/>
    <property type="match status" value="1"/>
</dbReference>
<reference evidence="3" key="2">
    <citation type="submission" date="2015-01" db="EMBL/GenBank/DDBJ databases">
        <title>Evolutionary Origins and Diversification of the Mycorrhizal Mutualists.</title>
        <authorList>
            <consortium name="DOE Joint Genome Institute"/>
            <consortium name="Mycorrhizal Genomics Consortium"/>
            <person name="Kohler A."/>
            <person name="Kuo A."/>
            <person name="Nagy L.G."/>
            <person name="Floudas D."/>
            <person name="Copeland A."/>
            <person name="Barry K.W."/>
            <person name="Cichocki N."/>
            <person name="Veneault-Fourrey C."/>
            <person name="LaButti K."/>
            <person name="Lindquist E.A."/>
            <person name="Lipzen A."/>
            <person name="Lundell T."/>
            <person name="Morin E."/>
            <person name="Murat C."/>
            <person name="Riley R."/>
            <person name="Ohm R."/>
            <person name="Sun H."/>
            <person name="Tunlid A."/>
            <person name="Henrissat B."/>
            <person name="Grigoriev I.V."/>
            <person name="Hibbett D.S."/>
            <person name="Martin F."/>
        </authorList>
    </citation>
    <scope>NUCLEOTIDE SEQUENCE [LARGE SCALE GENOMIC DNA]</scope>
    <source>
        <strain evidence="3">Zn</strain>
    </source>
</reference>
<dbReference type="AlphaFoldDB" id="A0A0C3D735"/>
<dbReference type="Proteomes" id="UP000054321">
    <property type="component" value="Unassembled WGS sequence"/>
</dbReference>
<accession>A0A0C3D735</accession>
<dbReference type="PANTHER" id="PTHR35910:SF1">
    <property type="entry name" value="2EXR DOMAIN-CONTAINING PROTEIN"/>
    <property type="match status" value="1"/>
</dbReference>
<protein>
    <recommendedName>
        <fullName evidence="1">2EXR domain-containing protein</fullName>
    </recommendedName>
</protein>
<keyword evidence="3" id="KW-1185">Reference proteome</keyword>
<evidence type="ECO:0000313" key="3">
    <source>
        <dbReference type="Proteomes" id="UP000054321"/>
    </source>
</evidence>
<sequence length="228" mass="26105">MNPQATPPTFTLFRELPTEIRVKIWKIAAREPRLVNIQCQRESYMRGAMKRFLAKSFTTTNPVPPLLHACHESRAETIFEYQLSFATSHTPASIYINFDRDTPRLASGVLVYLGPEELSKIRFLSIKVIDYPYFAHFNMGILRNMESLESLELLAHQDQEAPRGRGIARTLTDDFNEERERYPEGKVLLVRIVSGDTGEEIAARNEDGSWNKEFPVYMDDPAPGGLIR</sequence>
<organism evidence="2 3">
    <name type="scientific">Oidiodendron maius (strain Zn)</name>
    <dbReference type="NCBI Taxonomy" id="913774"/>
    <lineage>
        <taxon>Eukaryota</taxon>
        <taxon>Fungi</taxon>
        <taxon>Dikarya</taxon>
        <taxon>Ascomycota</taxon>
        <taxon>Pezizomycotina</taxon>
        <taxon>Leotiomycetes</taxon>
        <taxon>Leotiomycetes incertae sedis</taxon>
        <taxon>Myxotrichaceae</taxon>
        <taxon>Oidiodendron</taxon>
    </lineage>
</organism>
<dbReference type="InParanoid" id="A0A0C3D735"/>
<evidence type="ECO:0000313" key="2">
    <source>
        <dbReference type="EMBL" id="KIN07134.1"/>
    </source>
</evidence>
<dbReference type="InterPro" id="IPR045518">
    <property type="entry name" value="2EXR"/>
</dbReference>
<gene>
    <name evidence="2" type="ORF">OIDMADRAFT_16005</name>
</gene>
<feature type="domain" description="2EXR" evidence="1">
    <location>
        <begin position="10"/>
        <end position="102"/>
    </location>
</feature>
<dbReference type="OrthoDB" id="3473305at2759"/>
<dbReference type="HOGENOM" id="CLU_071377_2_0_1"/>
<name>A0A0C3D735_OIDMZ</name>
<proteinExistence type="predicted"/>
<dbReference type="EMBL" id="KN832870">
    <property type="protein sequence ID" value="KIN07134.1"/>
    <property type="molecule type" value="Genomic_DNA"/>
</dbReference>
<reference evidence="2 3" key="1">
    <citation type="submission" date="2014-04" db="EMBL/GenBank/DDBJ databases">
        <authorList>
            <consortium name="DOE Joint Genome Institute"/>
            <person name="Kuo A."/>
            <person name="Martino E."/>
            <person name="Perotto S."/>
            <person name="Kohler A."/>
            <person name="Nagy L.G."/>
            <person name="Floudas D."/>
            <person name="Copeland A."/>
            <person name="Barry K.W."/>
            <person name="Cichocki N."/>
            <person name="Veneault-Fourrey C."/>
            <person name="LaButti K."/>
            <person name="Lindquist E.A."/>
            <person name="Lipzen A."/>
            <person name="Lundell T."/>
            <person name="Morin E."/>
            <person name="Murat C."/>
            <person name="Sun H."/>
            <person name="Tunlid A."/>
            <person name="Henrissat B."/>
            <person name="Grigoriev I.V."/>
            <person name="Hibbett D.S."/>
            <person name="Martin F."/>
            <person name="Nordberg H.P."/>
            <person name="Cantor M.N."/>
            <person name="Hua S.X."/>
        </authorList>
    </citation>
    <scope>NUCLEOTIDE SEQUENCE [LARGE SCALE GENOMIC DNA]</scope>
    <source>
        <strain evidence="2 3">Zn</strain>
    </source>
</reference>
<evidence type="ECO:0000259" key="1">
    <source>
        <dbReference type="Pfam" id="PF20150"/>
    </source>
</evidence>